<evidence type="ECO:0000256" key="4">
    <source>
        <dbReference type="ARBA" id="ARBA00022692"/>
    </source>
</evidence>
<gene>
    <name evidence="8" type="ORF">H0I76_16115</name>
</gene>
<accession>A0A8J7MAD4</accession>
<dbReference type="Proteomes" id="UP000655420">
    <property type="component" value="Unassembled WGS sequence"/>
</dbReference>
<evidence type="ECO:0000313" key="9">
    <source>
        <dbReference type="Proteomes" id="UP000655420"/>
    </source>
</evidence>
<keyword evidence="3" id="KW-1003">Cell membrane</keyword>
<protein>
    <submittedName>
        <fullName evidence="8">GlsB/YeaQ/YmgE family stress response membrane protein</fullName>
    </submittedName>
</protein>
<organism evidence="8 9">
    <name type="scientific">Thermohalobaculum xanthum</name>
    <dbReference type="NCBI Taxonomy" id="2753746"/>
    <lineage>
        <taxon>Bacteria</taxon>
        <taxon>Pseudomonadati</taxon>
        <taxon>Pseudomonadota</taxon>
        <taxon>Alphaproteobacteria</taxon>
        <taxon>Rhodobacterales</taxon>
        <taxon>Paracoccaceae</taxon>
        <taxon>Thermohalobaculum</taxon>
    </lineage>
</organism>
<dbReference type="RefSeq" id="WP_200612088.1">
    <property type="nucleotide sequence ID" value="NZ_JAEHHL010000010.1"/>
</dbReference>
<evidence type="ECO:0000313" key="8">
    <source>
        <dbReference type="EMBL" id="MBK0400725.1"/>
    </source>
</evidence>
<evidence type="ECO:0000256" key="7">
    <source>
        <dbReference type="SAM" id="Phobius"/>
    </source>
</evidence>
<sequence length="79" mass="7922">MGGLILTIVIGAAAGWLAGRIMGSRLDIPWQIALGILGGVVGNWIAGTIGLWAGGGLLAALVWSTVGACVLIALSRAIR</sequence>
<evidence type="ECO:0000256" key="5">
    <source>
        <dbReference type="ARBA" id="ARBA00022989"/>
    </source>
</evidence>
<keyword evidence="6 7" id="KW-0472">Membrane</keyword>
<proteinExistence type="inferred from homology"/>
<evidence type="ECO:0000256" key="2">
    <source>
        <dbReference type="ARBA" id="ARBA00011006"/>
    </source>
</evidence>
<comment type="caution">
    <text evidence="8">The sequence shown here is derived from an EMBL/GenBank/DDBJ whole genome shotgun (WGS) entry which is preliminary data.</text>
</comment>
<evidence type="ECO:0000256" key="1">
    <source>
        <dbReference type="ARBA" id="ARBA00004651"/>
    </source>
</evidence>
<evidence type="ECO:0000256" key="6">
    <source>
        <dbReference type="ARBA" id="ARBA00023136"/>
    </source>
</evidence>
<evidence type="ECO:0000256" key="3">
    <source>
        <dbReference type="ARBA" id="ARBA00022475"/>
    </source>
</evidence>
<comment type="subcellular location">
    <subcellularLocation>
        <location evidence="1">Cell membrane</location>
        <topology evidence="1">Multi-pass membrane protein</topology>
    </subcellularLocation>
</comment>
<keyword evidence="9" id="KW-1185">Reference proteome</keyword>
<name>A0A8J7MAD4_9RHOB</name>
<keyword evidence="5 7" id="KW-1133">Transmembrane helix</keyword>
<dbReference type="EMBL" id="JAEHHL010000010">
    <property type="protein sequence ID" value="MBK0400725.1"/>
    <property type="molecule type" value="Genomic_DNA"/>
</dbReference>
<feature type="transmembrane region" description="Helical" evidence="7">
    <location>
        <begin position="6"/>
        <end position="23"/>
    </location>
</feature>
<reference evidence="8" key="1">
    <citation type="submission" date="2020-12" db="EMBL/GenBank/DDBJ databases">
        <title>Bacterial taxonomy.</title>
        <authorList>
            <person name="Pan X."/>
        </authorList>
    </citation>
    <scope>NUCLEOTIDE SEQUENCE</scope>
    <source>
        <strain evidence="8">M0105</strain>
    </source>
</reference>
<feature type="transmembrane region" description="Helical" evidence="7">
    <location>
        <begin position="52"/>
        <end position="74"/>
    </location>
</feature>
<dbReference type="GO" id="GO:0005886">
    <property type="term" value="C:plasma membrane"/>
    <property type="evidence" value="ECO:0007669"/>
    <property type="project" value="UniProtKB-SubCell"/>
</dbReference>
<feature type="transmembrane region" description="Helical" evidence="7">
    <location>
        <begin position="30"/>
        <end position="46"/>
    </location>
</feature>
<dbReference type="AlphaFoldDB" id="A0A8J7MAD4"/>
<keyword evidence="4 7" id="KW-0812">Transmembrane</keyword>
<dbReference type="Pfam" id="PF04226">
    <property type="entry name" value="Transgly_assoc"/>
    <property type="match status" value="1"/>
</dbReference>
<comment type="similarity">
    <text evidence="2">Belongs to the UPF0410 family.</text>
</comment>
<dbReference type="InterPro" id="IPR007341">
    <property type="entry name" value="Transgly_assoc"/>
</dbReference>